<comment type="pathway">
    <text evidence="2 12">One-carbon metabolism; tetrahydrofolate interconversion.</text>
</comment>
<gene>
    <name evidence="13" type="primary">metF</name>
    <name evidence="13" type="ORF">H9928_04855</name>
</gene>
<evidence type="ECO:0000256" key="2">
    <source>
        <dbReference type="ARBA" id="ARBA00004777"/>
    </source>
</evidence>
<evidence type="ECO:0000256" key="12">
    <source>
        <dbReference type="RuleBase" id="RU003862"/>
    </source>
</evidence>
<reference evidence="13" key="1">
    <citation type="journal article" date="2021" name="PeerJ">
        <title>Extensive microbial diversity within the chicken gut microbiome revealed by metagenomics and culture.</title>
        <authorList>
            <person name="Gilroy R."/>
            <person name="Ravi A."/>
            <person name="Getino M."/>
            <person name="Pursley I."/>
            <person name="Horton D.L."/>
            <person name="Alikhan N.F."/>
            <person name="Baker D."/>
            <person name="Gharbi K."/>
            <person name="Hall N."/>
            <person name="Watson M."/>
            <person name="Adriaenssens E.M."/>
            <person name="Foster-Nyarko E."/>
            <person name="Jarju S."/>
            <person name="Secka A."/>
            <person name="Antonio M."/>
            <person name="Oren A."/>
            <person name="Chaudhuri R.R."/>
            <person name="La Ragione R."/>
            <person name="Hildebrand F."/>
            <person name="Pallen M.J."/>
        </authorList>
    </citation>
    <scope>NUCLEOTIDE SEQUENCE</scope>
    <source>
        <strain evidence="13">8470</strain>
    </source>
</reference>
<dbReference type="GO" id="GO:0005829">
    <property type="term" value="C:cytosol"/>
    <property type="evidence" value="ECO:0007669"/>
    <property type="project" value="InterPro"/>
</dbReference>
<evidence type="ECO:0000256" key="3">
    <source>
        <dbReference type="ARBA" id="ARBA00006743"/>
    </source>
</evidence>
<dbReference type="GO" id="GO:0071949">
    <property type="term" value="F:FAD binding"/>
    <property type="evidence" value="ECO:0007669"/>
    <property type="project" value="TreeGrafter"/>
</dbReference>
<accession>A0A948TM11</accession>
<dbReference type="Gene3D" id="3.20.20.220">
    <property type="match status" value="1"/>
</dbReference>
<name>A0A948TM11_9BACT</name>
<evidence type="ECO:0000256" key="1">
    <source>
        <dbReference type="ARBA" id="ARBA00001974"/>
    </source>
</evidence>
<dbReference type="EMBL" id="JAHLFJ010000046">
    <property type="protein sequence ID" value="MBU3855876.1"/>
    <property type="molecule type" value="Genomic_DNA"/>
</dbReference>
<evidence type="ECO:0000313" key="14">
    <source>
        <dbReference type="Proteomes" id="UP000784286"/>
    </source>
</evidence>
<dbReference type="GO" id="GO:0009086">
    <property type="term" value="P:methionine biosynthetic process"/>
    <property type="evidence" value="ECO:0007669"/>
    <property type="project" value="UniProtKB-KW"/>
</dbReference>
<dbReference type="InterPro" id="IPR003171">
    <property type="entry name" value="Mehydrof_redctse-like"/>
</dbReference>
<proteinExistence type="inferred from homology"/>
<comment type="cofactor">
    <cofactor evidence="1 12">
        <name>FAD</name>
        <dbReference type="ChEBI" id="CHEBI:57692"/>
    </cofactor>
</comment>
<keyword evidence="5 12" id="KW-0285">Flavoprotein</keyword>
<evidence type="ECO:0000256" key="6">
    <source>
        <dbReference type="ARBA" id="ARBA00022827"/>
    </source>
</evidence>
<dbReference type="CDD" id="cd00537">
    <property type="entry name" value="MTHFR"/>
    <property type="match status" value="1"/>
</dbReference>
<comment type="similarity">
    <text evidence="3 12">Belongs to the methylenetetrahydrofolate reductase family.</text>
</comment>
<organism evidence="13 14">
    <name type="scientific">Candidatus Phocaeicola excrementipullorum</name>
    <dbReference type="NCBI Taxonomy" id="2838731"/>
    <lineage>
        <taxon>Bacteria</taxon>
        <taxon>Pseudomonadati</taxon>
        <taxon>Bacteroidota</taxon>
        <taxon>Bacteroidia</taxon>
        <taxon>Bacteroidales</taxon>
        <taxon>Bacteroidaceae</taxon>
        <taxon>Phocaeicola</taxon>
    </lineage>
</organism>
<protein>
    <recommendedName>
        <fullName evidence="12">Methylenetetrahydrofolate reductase</fullName>
        <ecNumber evidence="12">1.5.1.54</ecNumber>
    </recommendedName>
</protein>
<dbReference type="EC" id="1.5.1.54" evidence="12"/>
<dbReference type="PANTHER" id="PTHR45754">
    <property type="entry name" value="METHYLENETETRAHYDROFOLATE REDUCTASE"/>
    <property type="match status" value="1"/>
</dbReference>
<comment type="pathway">
    <text evidence="10">Amino-acid biosynthesis; L-methionine biosynthesis via de novo pathway.</text>
</comment>
<dbReference type="GO" id="GO:0035999">
    <property type="term" value="P:tetrahydrofolate interconversion"/>
    <property type="evidence" value="ECO:0007669"/>
    <property type="project" value="TreeGrafter"/>
</dbReference>
<evidence type="ECO:0000256" key="8">
    <source>
        <dbReference type="ARBA" id="ARBA00023027"/>
    </source>
</evidence>
<dbReference type="InterPro" id="IPR004620">
    <property type="entry name" value="MTHF_reductase_bac"/>
</dbReference>
<keyword evidence="6 12" id="KW-0274">FAD</keyword>
<evidence type="ECO:0000256" key="4">
    <source>
        <dbReference type="ARBA" id="ARBA00022605"/>
    </source>
</evidence>
<dbReference type="FunFam" id="3.20.20.220:FF:000015">
    <property type="entry name" value="Methylenetetrahydrofolate reductase"/>
    <property type="match status" value="1"/>
</dbReference>
<sequence length="320" mass="36270">MKVRDFIEENKSTGKPVFSFEILPPLKGNSIQKVYNVIDKLKEFGPKYINITSHHSETVYVPQADGNLKKATVRKRPGTVAVAAAIQNKYGIQAVPHIICKGFTKEETEYALLDLNFLGISNLLLLRGDAKSLDIPAKDRDLYHEHATDLQRQVNLFNQGIALDGSKIEGIDTPFSYGMACYPEKHEEAPNMESDIYYLKEKVRNGADYVVTQMFFDNEKYYSFVERCRKEGINVPIIPGIKPVVLKSQLTVLPRVFRTDIPEPLAAELRKCKTDDEVKEVGVEWSIEQCKDLIRHGVEGLHFYTLLASDSVRKIAEAIY</sequence>
<keyword evidence="8" id="KW-0520">NAD</keyword>
<dbReference type="PANTHER" id="PTHR45754:SF3">
    <property type="entry name" value="METHYLENETETRAHYDROFOLATE REDUCTASE (NADPH)"/>
    <property type="match status" value="1"/>
</dbReference>
<dbReference type="NCBIfam" id="TIGR00676">
    <property type="entry name" value="fadh2"/>
    <property type="match status" value="1"/>
</dbReference>
<dbReference type="Pfam" id="PF02219">
    <property type="entry name" value="MTHFR"/>
    <property type="match status" value="1"/>
</dbReference>
<dbReference type="InterPro" id="IPR029041">
    <property type="entry name" value="FAD-linked_oxidoreductase-like"/>
</dbReference>
<dbReference type="GO" id="GO:0106312">
    <property type="term" value="F:methylenetetrahydrofolate reductase (NADH) activity"/>
    <property type="evidence" value="ECO:0007669"/>
    <property type="project" value="UniProtKB-EC"/>
</dbReference>
<dbReference type="SUPFAM" id="SSF51730">
    <property type="entry name" value="FAD-linked oxidoreductase"/>
    <property type="match status" value="1"/>
</dbReference>
<dbReference type="Proteomes" id="UP000784286">
    <property type="component" value="Unassembled WGS sequence"/>
</dbReference>
<comment type="catalytic activity">
    <reaction evidence="11">
        <text>(6S)-5-methyl-5,6,7,8-tetrahydrofolate + NAD(+) = (6R)-5,10-methylene-5,6,7,8-tetrahydrofolate + NADH + H(+)</text>
        <dbReference type="Rhea" id="RHEA:19821"/>
        <dbReference type="ChEBI" id="CHEBI:15378"/>
        <dbReference type="ChEBI" id="CHEBI:15636"/>
        <dbReference type="ChEBI" id="CHEBI:18608"/>
        <dbReference type="ChEBI" id="CHEBI:57540"/>
        <dbReference type="ChEBI" id="CHEBI:57945"/>
        <dbReference type="EC" id="1.5.1.54"/>
    </reaction>
    <physiologicalReaction direction="right-to-left" evidence="11">
        <dbReference type="Rhea" id="RHEA:19823"/>
    </physiologicalReaction>
</comment>
<keyword evidence="7 12" id="KW-0560">Oxidoreductase</keyword>
<comment type="caution">
    <text evidence="13">The sequence shown here is derived from an EMBL/GenBank/DDBJ whole genome shotgun (WGS) entry which is preliminary data.</text>
</comment>
<evidence type="ECO:0000256" key="7">
    <source>
        <dbReference type="ARBA" id="ARBA00023002"/>
    </source>
</evidence>
<dbReference type="AlphaFoldDB" id="A0A948TM11"/>
<evidence type="ECO:0000256" key="11">
    <source>
        <dbReference type="ARBA" id="ARBA00048628"/>
    </source>
</evidence>
<evidence type="ECO:0000256" key="9">
    <source>
        <dbReference type="ARBA" id="ARBA00023167"/>
    </source>
</evidence>
<evidence type="ECO:0000256" key="5">
    <source>
        <dbReference type="ARBA" id="ARBA00022630"/>
    </source>
</evidence>
<keyword evidence="9" id="KW-0486">Methionine biosynthesis</keyword>
<keyword evidence="4" id="KW-0028">Amino-acid biosynthesis</keyword>
<reference evidence="13" key="2">
    <citation type="submission" date="2021-04" db="EMBL/GenBank/DDBJ databases">
        <authorList>
            <person name="Gilroy R."/>
        </authorList>
    </citation>
    <scope>NUCLEOTIDE SEQUENCE</scope>
    <source>
        <strain evidence="13">8470</strain>
    </source>
</reference>
<evidence type="ECO:0000313" key="13">
    <source>
        <dbReference type="EMBL" id="MBU3855876.1"/>
    </source>
</evidence>
<evidence type="ECO:0000256" key="10">
    <source>
        <dbReference type="ARBA" id="ARBA00034478"/>
    </source>
</evidence>